<keyword evidence="5" id="KW-0808">Transferase</keyword>
<feature type="domain" description="DUF2921" evidence="12">
    <location>
        <begin position="1"/>
        <end position="61"/>
    </location>
</feature>
<evidence type="ECO:0000256" key="7">
    <source>
        <dbReference type="ARBA" id="ARBA00022786"/>
    </source>
</evidence>
<dbReference type="GO" id="GO:0012505">
    <property type="term" value="C:endomembrane system"/>
    <property type="evidence" value="ECO:0007669"/>
    <property type="project" value="UniProtKB-SubCell"/>
</dbReference>
<feature type="transmembrane region" description="Helical" evidence="10">
    <location>
        <begin position="368"/>
        <end position="387"/>
    </location>
</feature>
<feature type="transmembrane region" description="Helical" evidence="10">
    <location>
        <begin position="470"/>
        <end position="489"/>
    </location>
</feature>
<feature type="transmembrane region" description="Helical" evidence="10">
    <location>
        <begin position="408"/>
        <end position="427"/>
    </location>
</feature>
<sequence>MVGSKMSYQQPGSWANAVVGDCSIRLSLLLPAIWSLRNRSTIVGEIWSEKDVNSTGYFDKIGFQAYSTREMHLQGLKYDYTQTYNIRKSCAEGKTVGAKGKTYPDGHSPDMRFGMYVRNSKGKEATGISSPLFVADWLYPQQHFVLPVPRPNKPAAFQLSNSHSSILNISYMMSFTPPPDFKFIGETSSRTVDISAEGIYERDTGLLCMIGCRHVGSTNQNLIREASLDCEMVIKVQFPPMLAEQGEVVNGTIESTRAKSDPLYFEQLQLAAISITDTQAKASIWRMDLEISILVISNTLACVFVVLQIFYVKKNGHVLPYISIQMLIVLKLGHMIPLLLNFDALFAGNRKPTNNFLGSGGWLEVNEVMVRVVAMAAFLLQLRLLHLTWSARQSDRNRKELWVSERKAMYVILPMYIAGGLVTWFVHQWKDSYRRPMGRFERPHRRAFQLNGVHPLSYQHNSFWEDLESYAGLLLDGFLLPQILFNLVVNSGEKALSSSFYVGTTIVFLLPHAYDLYRSHSSTWYLDSSYTYANHRTDFYSTAWDIIIPFGSLLFSVLIYLQQQLGGRCILPRRFRDSSV</sequence>
<evidence type="ECO:0000256" key="9">
    <source>
        <dbReference type="ARBA" id="ARBA00023136"/>
    </source>
</evidence>
<dbReference type="PANTHER" id="PTHR33389:SF22">
    <property type="entry name" value="FAMILY PROTEIN, PUTATIVE (DUF2921)-RELATED"/>
    <property type="match status" value="1"/>
</dbReference>
<evidence type="ECO:0000256" key="8">
    <source>
        <dbReference type="ARBA" id="ARBA00022989"/>
    </source>
</evidence>
<dbReference type="Pfam" id="PF11145">
    <property type="entry name" value="DUF2921"/>
    <property type="match status" value="1"/>
</dbReference>
<evidence type="ECO:0000313" key="13">
    <source>
        <dbReference type="EMBL" id="KAB1201053.1"/>
    </source>
</evidence>
<evidence type="ECO:0000256" key="10">
    <source>
        <dbReference type="SAM" id="Phobius"/>
    </source>
</evidence>
<protein>
    <recommendedName>
        <fullName evidence="4">RING-type E3 ubiquitin transferase</fullName>
        <ecNumber evidence="4">2.3.2.27</ecNumber>
    </recommendedName>
</protein>
<evidence type="ECO:0000256" key="2">
    <source>
        <dbReference type="ARBA" id="ARBA00004127"/>
    </source>
</evidence>
<feature type="domain" description="SWEET-like" evidence="11">
    <location>
        <begin position="279"/>
        <end position="575"/>
    </location>
</feature>
<evidence type="ECO:0000259" key="11">
    <source>
        <dbReference type="Pfam" id="PF11145"/>
    </source>
</evidence>
<dbReference type="GO" id="GO:0061630">
    <property type="term" value="F:ubiquitin protein ligase activity"/>
    <property type="evidence" value="ECO:0007669"/>
    <property type="project" value="UniProtKB-EC"/>
</dbReference>
<feature type="transmembrane region" description="Helical" evidence="10">
    <location>
        <begin position="496"/>
        <end position="514"/>
    </location>
</feature>
<dbReference type="InterPro" id="IPR021319">
    <property type="entry name" value="DUF2921"/>
</dbReference>
<evidence type="ECO:0000256" key="5">
    <source>
        <dbReference type="ARBA" id="ARBA00022679"/>
    </source>
</evidence>
<dbReference type="EMBL" id="RXIC02000100">
    <property type="protein sequence ID" value="KAB1201053.1"/>
    <property type="molecule type" value="Genomic_DNA"/>
</dbReference>
<feature type="transmembrane region" description="Helical" evidence="10">
    <location>
        <begin position="539"/>
        <end position="561"/>
    </location>
</feature>
<dbReference type="Pfam" id="PF25333">
    <property type="entry name" value="DUF2921_N"/>
    <property type="match status" value="2"/>
</dbReference>
<gene>
    <name evidence="13" type="ORF">CJ030_MR0G005168</name>
</gene>
<keyword evidence="9 10" id="KW-0472">Membrane</keyword>
<feature type="transmembrane region" description="Helical" evidence="10">
    <location>
        <begin position="291"/>
        <end position="312"/>
    </location>
</feature>
<dbReference type="AlphaFoldDB" id="A0A6A1ULI6"/>
<evidence type="ECO:0000256" key="6">
    <source>
        <dbReference type="ARBA" id="ARBA00022692"/>
    </source>
</evidence>
<keyword evidence="14" id="KW-1185">Reference proteome</keyword>
<accession>A0A6A1ULI6</accession>
<proteinExistence type="predicted"/>
<evidence type="ECO:0000259" key="12">
    <source>
        <dbReference type="Pfam" id="PF25333"/>
    </source>
</evidence>
<dbReference type="OrthoDB" id="607498at2759"/>
<evidence type="ECO:0000256" key="4">
    <source>
        <dbReference type="ARBA" id="ARBA00012483"/>
    </source>
</evidence>
<evidence type="ECO:0000256" key="3">
    <source>
        <dbReference type="ARBA" id="ARBA00004906"/>
    </source>
</evidence>
<evidence type="ECO:0000313" key="14">
    <source>
        <dbReference type="Proteomes" id="UP000516437"/>
    </source>
</evidence>
<dbReference type="PANTHER" id="PTHR33389">
    <property type="entry name" value="FAMILY PROTEIN, PUTATIVE (DUF2921)-RELATED"/>
    <property type="match status" value="1"/>
</dbReference>
<comment type="caution">
    <text evidence="13">The sequence shown here is derived from an EMBL/GenBank/DDBJ whole genome shotgun (WGS) entry which is preliminary data.</text>
</comment>
<keyword evidence="7" id="KW-0833">Ubl conjugation pathway</keyword>
<keyword evidence="6 10" id="KW-0812">Transmembrane</keyword>
<feature type="domain" description="DUF2921" evidence="12">
    <location>
        <begin position="90"/>
        <end position="268"/>
    </location>
</feature>
<reference evidence="13 14" key="1">
    <citation type="journal article" date="2019" name="Plant Biotechnol. J.">
        <title>The red bayberry genome and genetic basis of sex determination.</title>
        <authorList>
            <person name="Jia H.M."/>
            <person name="Jia H.J."/>
            <person name="Cai Q.L."/>
            <person name="Wang Y."/>
            <person name="Zhao H.B."/>
            <person name="Yang W.F."/>
            <person name="Wang G.Y."/>
            <person name="Li Y.H."/>
            <person name="Zhan D.L."/>
            <person name="Shen Y.T."/>
            <person name="Niu Q.F."/>
            <person name="Chang L."/>
            <person name="Qiu J."/>
            <person name="Zhao L."/>
            <person name="Xie H.B."/>
            <person name="Fu W.Y."/>
            <person name="Jin J."/>
            <person name="Li X.W."/>
            <person name="Jiao Y."/>
            <person name="Zhou C.C."/>
            <person name="Tu T."/>
            <person name="Chai C.Y."/>
            <person name="Gao J.L."/>
            <person name="Fan L.J."/>
            <person name="van de Weg E."/>
            <person name="Wang J.Y."/>
            <person name="Gao Z.S."/>
        </authorList>
    </citation>
    <scope>NUCLEOTIDE SEQUENCE [LARGE SCALE GENOMIC DNA]</scope>
    <source>
        <tissue evidence="13">Leaves</tissue>
    </source>
</reference>
<feature type="transmembrane region" description="Helical" evidence="10">
    <location>
        <begin position="324"/>
        <end position="348"/>
    </location>
</feature>
<evidence type="ECO:0000256" key="1">
    <source>
        <dbReference type="ARBA" id="ARBA00000900"/>
    </source>
</evidence>
<comment type="pathway">
    <text evidence="3">Protein modification; protein ubiquitination.</text>
</comment>
<name>A0A6A1ULI6_9ROSI</name>
<keyword evidence="8 10" id="KW-1133">Transmembrane helix</keyword>
<dbReference type="InterPro" id="IPR057425">
    <property type="entry name" value="DUF2921_N"/>
</dbReference>
<dbReference type="EC" id="2.3.2.27" evidence="4"/>
<comment type="subcellular location">
    <subcellularLocation>
        <location evidence="2">Endomembrane system</location>
        <topology evidence="2">Multi-pass membrane protein</topology>
    </subcellularLocation>
</comment>
<organism evidence="13 14">
    <name type="scientific">Morella rubra</name>
    <name type="common">Chinese bayberry</name>
    <dbReference type="NCBI Taxonomy" id="262757"/>
    <lineage>
        <taxon>Eukaryota</taxon>
        <taxon>Viridiplantae</taxon>
        <taxon>Streptophyta</taxon>
        <taxon>Embryophyta</taxon>
        <taxon>Tracheophyta</taxon>
        <taxon>Spermatophyta</taxon>
        <taxon>Magnoliopsida</taxon>
        <taxon>eudicotyledons</taxon>
        <taxon>Gunneridae</taxon>
        <taxon>Pentapetalae</taxon>
        <taxon>rosids</taxon>
        <taxon>fabids</taxon>
        <taxon>Fagales</taxon>
        <taxon>Myricaceae</taxon>
        <taxon>Morella</taxon>
    </lineage>
</organism>
<comment type="catalytic activity">
    <reaction evidence="1">
        <text>S-ubiquitinyl-[E2 ubiquitin-conjugating enzyme]-L-cysteine + [acceptor protein]-L-lysine = [E2 ubiquitin-conjugating enzyme]-L-cysteine + N(6)-ubiquitinyl-[acceptor protein]-L-lysine.</text>
        <dbReference type="EC" id="2.3.2.27"/>
    </reaction>
</comment>
<dbReference type="Proteomes" id="UP000516437">
    <property type="component" value="Unassembled WGS sequence"/>
</dbReference>